<evidence type="ECO:0000259" key="2">
    <source>
        <dbReference type="PROSITE" id="PS50966"/>
    </source>
</evidence>
<evidence type="ECO:0000313" key="4">
    <source>
        <dbReference type="Proteomes" id="UP000289738"/>
    </source>
</evidence>
<protein>
    <recommendedName>
        <fullName evidence="2">SWIM-type domain-containing protein</fullName>
    </recommendedName>
</protein>
<evidence type="ECO:0000256" key="1">
    <source>
        <dbReference type="PROSITE-ProRule" id="PRU00325"/>
    </source>
</evidence>
<keyword evidence="4" id="KW-1185">Reference proteome</keyword>
<dbReference type="Pfam" id="PF04434">
    <property type="entry name" value="SWIM"/>
    <property type="match status" value="1"/>
</dbReference>
<keyword evidence="1" id="KW-0863">Zinc-finger</keyword>
<comment type="caution">
    <text evidence="3">The sequence shown here is derived from an EMBL/GenBank/DDBJ whole genome shotgun (WGS) entry which is preliminary data.</text>
</comment>
<dbReference type="EMBL" id="SDMP01000013">
    <property type="protein sequence ID" value="RYR21784.1"/>
    <property type="molecule type" value="Genomic_DNA"/>
</dbReference>
<name>A0A445A5Q7_ARAHY</name>
<gene>
    <name evidence="3" type="ORF">Ahy_B03g067102</name>
</gene>
<dbReference type="InterPro" id="IPR007527">
    <property type="entry name" value="Znf_SWIM"/>
</dbReference>
<accession>A0A445A5Q7</accession>
<organism evidence="3 4">
    <name type="scientific">Arachis hypogaea</name>
    <name type="common">Peanut</name>
    <dbReference type="NCBI Taxonomy" id="3818"/>
    <lineage>
        <taxon>Eukaryota</taxon>
        <taxon>Viridiplantae</taxon>
        <taxon>Streptophyta</taxon>
        <taxon>Embryophyta</taxon>
        <taxon>Tracheophyta</taxon>
        <taxon>Spermatophyta</taxon>
        <taxon>Magnoliopsida</taxon>
        <taxon>eudicotyledons</taxon>
        <taxon>Gunneridae</taxon>
        <taxon>Pentapetalae</taxon>
        <taxon>rosids</taxon>
        <taxon>fabids</taxon>
        <taxon>Fabales</taxon>
        <taxon>Fabaceae</taxon>
        <taxon>Papilionoideae</taxon>
        <taxon>50 kb inversion clade</taxon>
        <taxon>dalbergioids sensu lato</taxon>
        <taxon>Dalbergieae</taxon>
        <taxon>Pterocarpus clade</taxon>
        <taxon>Arachis</taxon>
    </lineage>
</organism>
<dbReference type="AlphaFoldDB" id="A0A445A5Q7"/>
<dbReference type="PROSITE" id="PS50966">
    <property type="entry name" value="ZF_SWIM"/>
    <property type="match status" value="1"/>
</dbReference>
<dbReference type="GO" id="GO:0008270">
    <property type="term" value="F:zinc ion binding"/>
    <property type="evidence" value="ECO:0007669"/>
    <property type="project" value="UniProtKB-KW"/>
</dbReference>
<evidence type="ECO:0000313" key="3">
    <source>
        <dbReference type="EMBL" id="RYR21784.1"/>
    </source>
</evidence>
<keyword evidence="1" id="KW-0479">Metal-binding</keyword>
<reference evidence="3 4" key="1">
    <citation type="submission" date="2019-01" db="EMBL/GenBank/DDBJ databases">
        <title>Sequencing of cultivated peanut Arachis hypogaea provides insights into genome evolution and oil improvement.</title>
        <authorList>
            <person name="Chen X."/>
        </authorList>
    </citation>
    <scope>NUCLEOTIDE SEQUENCE [LARGE SCALE GENOMIC DNA]</scope>
    <source>
        <strain evidence="4">cv. Fuhuasheng</strain>
        <tissue evidence="3">Leaves</tissue>
    </source>
</reference>
<keyword evidence="1" id="KW-0862">Zinc</keyword>
<dbReference type="Proteomes" id="UP000289738">
    <property type="component" value="Chromosome B03"/>
</dbReference>
<proteinExistence type="predicted"/>
<sequence>MCINDDTSLQEIFSIYYQVQSQVPVIELYVEFDQLPNTVEQHDHDFDWKSYNGDSEEEYEGNYDFVEPNADEEQEDCTIESDVEDVANALASEHPFEEPSFMRALDLDAMNAPEFSEFANAGYSRTVDEYEIRYQRLHSRGEAYTRWLDQILRQQHSLAYDGGHRWGHMMTNLVECINGVLKGAHNLSVTAFVKAIFYRLNEFFTRKRDDTETRVRAGHLFSETMTEKIQQNLIMAGNIMVSCFDRQNEVFEVWEIHSGVEYAVDLRCRHCDCGYFQVDRFPCRHVFACCANQ</sequence>
<feature type="domain" description="SWIM-type" evidence="2">
    <location>
        <begin position="262"/>
        <end position="288"/>
    </location>
</feature>